<feature type="transmembrane region" description="Helical" evidence="7">
    <location>
        <begin position="83"/>
        <end position="103"/>
    </location>
</feature>
<gene>
    <name evidence="8" type="ORF">EPH_0042910</name>
</gene>
<evidence type="ECO:0000256" key="6">
    <source>
        <dbReference type="SAM" id="MobiDB-lite"/>
    </source>
</evidence>
<protein>
    <submittedName>
        <fullName evidence="8">Folate/methotrexate transporter FT1, putative</fullName>
    </submittedName>
</protein>
<feature type="transmembrane region" description="Helical" evidence="7">
    <location>
        <begin position="302"/>
        <end position="322"/>
    </location>
</feature>
<feature type="transmembrane region" description="Helical" evidence="7">
    <location>
        <begin position="397"/>
        <end position="415"/>
    </location>
</feature>
<feature type="compositionally biased region" description="Low complexity" evidence="6">
    <location>
        <begin position="45"/>
        <end position="54"/>
    </location>
</feature>
<sequence length="748" mass="79400">MNAAAVPAPDVSDAALELVALEGLAPKNDSELPTVAPDQGKSEDVSSSDGKGSGSLCSRLCLRPCRSPLLYFTRLHKEFRGSLLLCLMSNYLFLKGAAYHMAIAASTPVFREVLKLPAEKHSVATALFMIPWSVKGIVGSVSDLFALGGYHKRSYMLLASGSGVIGSILLIASAGRLTMGIAVAGFFLIMVQASFNDLLCEGSYTRRMAEKPHTGAALTSFVWLCSSIGTFTQAVWVGPVVDHLPFQIVLAPFLPLCAQQLFLLIWPWPFKAWHAHSGVVGEAYIPKEDRFKCFLLSEHGRLFACALCLTVCAFGSMIAGLLSDKMHIVGISYWFCSGVCMTATVVCTMPVHLAKPVLYMFLGRMLVPNISSQFSYWLRAGPDCVVDGPQFSWSYLLTWNALAQSIFAFVGVALFQRFVSRWTFRRAFLVTSVLQQMTCILDIAMVMRWNRKIGIPDKAWYFCSASIIEEVASMWAFMPGCVLISRLCPKDIESTMYAVVAGLQNFAQSMSKLSGNFLCFTLLGIRTLATSEGAKCDFTNLPLGIGLAMGICPFLPISLTFWLVPNIFMDQAVTPATTTRTRTGTQEAAEDSRENGAAAAAAVAAASDDRDTVTAGAADMEQQAAAASTEAAPSGATEGADEPITPHPPASDDATAAAAELEAGAEMAATTEAGTAPSPAGEGEALPVPGPATAAAEQAEAQATGPPAASPVSGRGQDDARDEEGAASAATDTSGGRALREADDGQQQ</sequence>
<dbReference type="EMBL" id="HG691078">
    <property type="protein sequence ID" value="CDI75682.1"/>
    <property type="molecule type" value="Genomic_DNA"/>
</dbReference>
<evidence type="ECO:0000256" key="1">
    <source>
        <dbReference type="ARBA" id="ARBA00004141"/>
    </source>
</evidence>
<feature type="transmembrane region" description="Helical" evidence="7">
    <location>
        <begin position="123"/>
        <end position="147"/>
    </location>
</feature>
<keyword evidence="2" id="KW-0813">Transport</keyword>
<proteinExistence type="predicted"/>
<reference evidence="8" key="2">
    <citation type="submission" date="2013-10" db="EMBL/GenBank/DDBJ databases">
        <authorList>
            <person name="Aslett M."/>
        </authorList>
    </citation>
    <scope>NUCLEOTIDE SEQUENCE [LARGE SCALE GENOMIC DNA]</scope>
    <source>
        <strain evidence="8">Houghton</strain>
    </source>
</reference>
<comment type="subcellular location">
    <subcellularLocation>
        <location evidence="1">Membrane</location>
        <topology evidence="1">Multi-pass membrane protein</topology>
    </subcellularLocation>
</comment>
<evidence type="ECO:0000256" key="5">
    <source>
        <dbReference type="ARBA" id="ARBA00023136"/>
    </source>
</evidence>
<dbReference type="AlphaFoldDB" id="U6G860"/>
<feature type="transmembrane region" description="Helical" evidence="7">
    <location>
        <begin position="216"/>
        <end position="238"/>
    </location>
</feature>
<dbReference type="Proteomes" id="UP000018201">
    <property type="component" value="Unassembled WGS sequence"/>
</dbReference>
<dbReference type="OrthoDB" id="754047at2759"/>
<keyword evidence="9" id="KW-1185">Reference proteome</keyword>
<dbReference type="PANTHER" id="PTHR31585">
    <property type="entry name" value="FOLATE-BIOPTERIN TRANSPORTER 1, CHLOROPLASTIC"/>
    <property type="match status" value="1"/>
</dbReference>
<dbReference type="InterPro" id="IPR039309">
    <property type="entry name" value="BT1"/>
</dbReference>
<accession>U6G860</accession>
<feature type="compositionally biased region" description="Basic and acidic residues" evidence="6">
    <location>
        <begin position="738"/>
        <end position="748"/>
    </location>
</feature>
<evidence type="ECO:0000313" key="9">
    <source>
        <dbReference type="Proteomes" id="UP000018201"/>
    </source>
</evidence>
<dbReference type="GO" id="GO:0016020">
    <property type="term" value="C:membrane"/>
    <property type="evidence" value="ECO:0007669"/>
    <property type="project" value="UniProtKB-SubCell"/>
</dbReference>
<evidence type="ECO:0000256" key="2">
    <source>
        <dbReference type="ARBA" id="ARBA00022448"/>
    </source>
</evidence>
<keyword evidence="4 7" id="KW-1133">Transmembrane helix</keyword>
<dbReference type="Pfam" id="PF03092">
    <property type="entry name" value="BT1"/>
    <property type="match status" value="1"/>
</dbReference>
<feature type="region of interest" description="Disordered" evidence="6">
    <location>
        <begin position="577"/>
        <end position="596"/>
    </location>
</feature>
<feature type="region of interest" description="Disordered" evidence="6">
    <location>
        <begin position="28"/>
        <end position="54"/>
    </location>
</feature>
<organism evidence="8 9">
    <name type="scientific">Eimeria praecox</name>
    <dbReference type="NCBI Taxonomy" id="51316"/>
    <lineage>
        <taxon>Eukaryota</taxon>
        <taxon>Sar</taxon>
        <taxon>Alveolata</taxon>
        <taxon>Apicomplexa</taxon>
        <taxon>Conoidasida</taxon>
        <taxon>Coccidia</taxon>
        <taxon>Eucoccidiorida</taxon>
        <taxon>Eimeriorina</taxon>
        <taxon>Eimeriidae</taxon>
        <taxon>Eimeria</taxon>
    </lineage>
</organism>
<name>U6G860_9EIME</name>
<evidence type="ECO:0000256" key="7">
    <source>
        <dbReference type="SAM" id="Phobius"/>
    </source>
</evidence>
<feature type="region of interest" description="Disordered" evidence="6">
    <location>
        <begin position="604"/>
        <end position="656"/>
    </location>
</feature>
<feature type="transmembrane region" description="Helical" evidence="7">
    <location>
        <begin position="177"/>
        <end position="195"/>
    </location>
</feature>
<evidence type="ECO:0000256" key="3">
    <source>
        <dbReference type="ARBA" id="ARBA00022692"/>
    </source>
</evidence>
<dbReference type="PANTHER" id="PTHR31585:SF51">
    <property type="entry name" value="TRANSPORTER, PUTATIVE-RELATED"/>
    <property type="match status" value="1"/>
</dbReference>
<dbReference type="VEuPathDB" id="ToxoDB:EPH_0042910"/>
<keyword evidence="5 7" id="KW-0472">Membrane</keyword>
<feature type="transmembrane region" description="Helical" evidence="7">
    <location>
        <begin position="541"/>
        <end position="564"/>
    </location>
</feature>
<evidence type="ECO:0000256" key="4">
    <source>
        <dbReference type="ARBA" id="ARBA00022989"/>
    </source>
</evidence>
<feature type="region of interest" description="Disordered" evidence="6">
    <location>
        <begin position="668"/>
        <end position="748"/>
    </location>
</feature>
<feature type="compositionally biased region" description="Low complexity" evidence="6">
    <location>
        <begin position="613"/>
        <end position="638"/>
    </location>
</feature>
<keyword evidence="3 7" id="KW-0812">Transmembrane</keyword>
<feature type="compositionally biased region" description="Low complexity" evidence="6">
    <location>
        <begin position="691"/>
        <end position="707"/>
    </location>
</feature>
<reference evidence="8" key="1">
    <citation type="submission" date="2013-10" db="EMBL/GenBank/DDBJ databases">
        <title>Genomic analysis of the causative agents of coccidiosis in chickens.</title>
        <authorList>
            <person name="Reid A.J."/>
            <person name="Blake D."/>
            <person name="Billington K."/>
            <person name="Browne H."/>
            <person name="Dunn M."/>
            <person name="Hung S."/>
            <person name="Kawahara F."/>
            <person name="Miranda-Saavedra D."/>
            <person name="Mourier T."/>
            <person name="Nagra H."/>
            <person name="Otto T.D."/>
            <person name="Rawlings N."/>
            <person name="Sanchez A."/>
            <person name="Sanders M."/>
            <person name="Subramaniam C."/>
            <person name="Tay Y."/>
            <person name="Dear P."/>
            <person name="Doerig C."/>
            <person name="Gruber A."/>
            <person name="Parkinson J."/>
            <person name="Shirley M."/>
            <person name="Wan K.L."/>
            <person name="Berriman M."/>
            <person name="Tomley F."/>
            <person name="Pain A."/>
        </authorList>
    </citation>
    <scope>NUCLEOTIDE SEQUENCE [LARGE SCALE GENOMIC DNA]</scope>
    <source>
        <strain evidence="8">Houghton</strain>
    </source>
</reference>
<feature type="transmembrane region" description="Helical" evidence="7">
    <location>
        <begin position="154"/>
        <end position="171"/>
    </location>
</feature>
<feature type="compositionally biased region" description="Low complexity" evidence="6">
    <location>
        <begin position="726"/>
        <end position="735"/>
    </location>
</feature>
<feature type="transmembrane region" description="Helical" evidence="7">
    <location>
        <begin position="328"/>
        <end position="351"/>
    </location>
</feature>
<evidence type="ECO:0000313" key="8">
    <source>
        <dbReference type="EMBL" id="CDI75682.1"/>
    </source>
</evidence>